<evidence type="ECO:0000256" key="2">
    <source>
        <dbReference type="ARBA" id="ARBA00022475"/>
    </source>
</evidence>
<evidence type="ECO:0000256" key="5">
    <source>
        <dbReference type="ARBA" id="ARBA00023136"/>
    </source>
</evidence>
<dbReference type="InterPro" id="IPR011701">
    <property type="entry name" value="MFS"/>
</dbReference>
<sequence>MSSANPVPATGAGPKPPRTGTARPTRTRTRTRTRWKVFLLLLGVVTLNYIDRGSVSVALPLITDDLHLSKEVTGFVLSAFFWTYALMQLPAGRLIDRFGPRRMVGGACAGWGAATALTAAATGVGSLLGARLALGAVEAPVMPAGGKLNAQWLPAAERGRGAVLMDGGAPLGTALGGVAISGLIAWTGSWRLSFVVAGAATVAVGLFALWFLRDTPREHPGVNDAEAEHIERGHAAEDALAPGDDRPARLTDYLGHRSFWGMCLGWMGFNGVFYGLLTWGPLYLSETKGFDIKSIGWSTLVIFGAGFVGELIGGWLSDLWRARGGGANTVQRTLMGIAGGAVMAGLLGVVLVPDATTAVVLLSVVLFFLRWAGLYWALPSTLGGRANAGVVGAAMNLSGNIAGIVTPIAVGFIVGGTGSYTWALLYFVGAGALFTVSSLVIDYSRRLAVR</sequence>
<dbReference type="GO" id="GO:0005886">
    <property type="term" value="C:plasma membrane"/>
    <property type="evidence" value="ECO:0007669"/>
    <property type="project" value="UniProtKB-SubCell"/>
</dbReference>
<feature type="transmembrane region" description="Helical" evidence="7">
    <location>
        <begin position="37"/>
        <end position="62"/>
    </location>
</feature>
<feature type="transmembrane region" description="Helical" evidence="7">
    <location>
        <begin position="74"/>
        <end position="95"/>
    </location>
</feature>
<reference evidence="9" key="1">
    <citation type="submission" date="2024-06" db="EMBL/GenBank/DDBJ databases">
        <title>Streptomyces sp. strain HUAS MG91 genome sequences.</title>
        <authorList>
            <person name="Mo P."/>
        </authorList>
    </citation>
    <scope>NUCLEOTIDE SEQUENCE</scope>
    <source>
        <strain evidence="9">HUAS MG91</strain>
    </source>
</reference>
<organism evidence="9">
    <name type="scientific">Streptomyces tabacisoli</name>
    <dbReference type="NCBI Taxonomy" id="3156398"/>
    <lineage>
        <taxon>Bacteria</taxon>
        <taxon>Bacillati</taxon>
        <taxon>Actinomycetota</taxon>
        <taxon>Actinomycetes</taxon>
        <taxon>Kitasatosporales</taxon>
        <taxon>Streptomycetaceae</taxon>
        <taxon>Streptomyces</taxon>
    </lineage>
</organism>
<comment type="subcellular location">
    <subcellularLocation>
        <location evidence="1">Cell membrane</location>
        <topology evidence="1">Multi-pass membrane protein</topology>
    </subcellularLocation>
</comment>
<gene>
    <name evidence="9" type="ORF">ABII15_32550</name>
</gene>
<feature type="transmembrane region" description="Helical" evidence="7">
    <location>
        <begin position="259"/>
        <end position="282"/>
    </location>
</feature>
<dbReference type="PIRSF" id="PIRSF002808">
    <property type="entry name" value="Hexose_phosphate_transp"/>
    <property type="match status" value="1"/>
</dbReference>
<dbReference type="EMBL" id="CP159534">
    <property type="protein sequence ID" value="XCJ74414.1"/>
    <property type="molecule type" value="Genomic_DNA"/>
</dbReference>
<evidence type="ECO:0000259" key="8">
    <source>
        <dbReference type="PROSITE" id="PS50850"/>
    </source>
</evidence>
<dbReference type="PROSITE" id="PS50850">
    <property type="entry name" value="MFS"/>
    <property type="match status" value="1"/>
</dbReference>
<feature type="transmembrane region" description="Helical" evidence="7">
    <location>
        <begin position="420"/>
        <end position="441"/>
    </location>
</feature>
<dbReference type="PANTHER" id="PTHR11662">
    <property type="entry name" value="SOLUTE CARRIER FAMILY 17"/>
    <property type="match status" value="1"/>
</dbReference>
<dbReference type="PANTHER" id="PTHR11662:SF399">
    <property type="entry name" value="FI19708P1-RELATED"/>
    <property type="match status" value="1"/>
</dbReference>
<dbReference type="GO" id="GO:0022857">
    <property type="term" value="F:transmembrane transporter activity"/>
    <property type="evidence" value="ECO:0007669"/>
    <property type="project" value="InterPro"/>
</dbReference>
<protein>
    <submittedName>
        <fullName evidence="9">MFS transporter</fullName>
    </submittedName>
</protein>
<dbReference type="InterPro" id="IPR050382">
    <property type="entry name" value="MFS_Na/Anion_cotransporter"/>
</dbReference>
<dbReference type="CDD" id="cd17319">
    <property type="entry name" value="MFS_ExuT_GudP_like"/>
    <property type="match status" value="1"/>
</dbReference>
<feature type="transmembrane region" description="Helical" evidence="7">
    <location>
        <begin position="192"/>
        <end position="212"/>
    </location>
</feature>
<dbReference type="SUPFAM" id="SSF103473">
    <property type="entry name" value="MFS general substrate transporter"/>
    <property type="match status" value="1"/>
</dbReference>
<dbReference type="RefSeq" id="WP_353945858.1">
    <property type="nucleotide sequence ID" value="NZ_CP159534.1"/>
</dbReference>
<name>A0AAU8J0Z3_9ACTN</name>
<dbReference type="Pfam" id="PF07690">
    <property type="entry name" value="MFS_1"/>
    <property type="match status" value="1"/>
</dbReference>
<accession>A0AAU8J0Z3</accession>
<feature type="transmembrane region" description="Helical" evidence="7">
    <location>
        <begin position="390"/>
        <end position="414"/>
    </location>
</feature>
<evidence type="ECO:0000256" key="7">
    <source>
        <dbReference type="SAM" id="Phobius"/>
    </source>
</evidence>
<feature type="region of interest" description="Disordered" evidence="6">
    <location>
        <begin position="1"/>
        <end position="29"/>
    </location>
</feature>
<evidence type="ECO:0000256" key="4">
    <source>
        <dbReference type="ARBA" id="ARBA00022989"/>
    </source>
</evidence>
<keyword evidence="3 7" id="KW-0812">Transmembrane</keyword>
<dbReference type="Gene3D" id="1.20.1250.20">
    <property type="entry name" value="MFS general substrate transporter like domains"/>
    <property type="match status" value="2"/>
</dbReference>
<keyword evidence="4 7" id="KW-1133">Transmembrane helix</keyword>
<evidence type="ECO:0000256" key="6">
    <source>
        <dbReference type="SAM" id="MobiDB-lite"/>
    </source>
</evidence>
<dbReference type="InterPro" id="IPR000849">
    <property type="entry name" value="Sugar_P_transporter"/>
</dbReference>
<dbReference type="InterPro" id="IPR036259">
    <property type="entry name" value="MFS_trans_sf"/>
</dbReference>
<dbReference type="AlphaFoldDB" id="A0AAU8J0Z3"/>
<keyword evidence="5 7" id="KW-0472">Membrane</keyword>
<feature type="domain" description="Major facilitator superfamily (MFS) profile" evidence="8">
    <location>
        <begin position="37"/>
        <end position="446"/>
    </location>
</feature>
<dbReference type="KEGG" id="stac:ABII15_32550"/>
<evidence type="ECO:0000256" key="1">
    <source>
        <dbReference type="ARBA" id="ARBA00004651"/>
    </source>
</evidence>
<keyword evidence="2" id="KW-1003">Cell membrane</keyword>
<feature type="transmembrane region" description="Helical" evidence="7">
    <location>
        <begin position="294"/>
        <end position="313"/>
    </location>
</feature>
<evidence type="ECO:0000256" key="3">
    <source>
        <dbReference type="ARBA" id="ARBA00022692"/>
    </source>
</evidence>
<feature type="transmembrane region" description="Helical" evidence="7">
    <location>
        <begin position="334"/>
        <end position="352"/>
    </location>
</feature>
<dbReference type="InterPro" id="IPR020846">
    <property type="entry name" value="MFS_dom"/>
</dbReference>
<feature type="transmembrane region" description="Helical" evidence="7">
    <location>
        <begin position="358"/>
        <end position="378"/>
    </location>
</feature>
<evidence type="ECO:0000313" key="9">
    <source>
        <dbReference type="EMBL" id="XCJ74414.1"/>
    </source>
</evidence>
<proteinExistence type="predicted"/>